<sequence length="127" mass="15093">MYRYPIKNILWDIGLRTLPNGYPWNYPTDCVISIRRLKVSGTVIPLVTHPREPRRLPQPPRTYRYTHKPDVFRKTIGVSFVRRLAMEKSKKAQASFRCYSICYCVIGEGRWERRKPLKMRFCIVCEG</sequence>
<reference evidence="1 2" key="1">
    <citation type="submission" date="2023-03" db="EMBL/GenBank/DDBJ databases">
        <title>Genome insight into feeding habits of ladybird beetles.</title>
        <authorList>
            <person name="Li H.-S."/>
            <person name="Huang Y.-H."/>
            <person name="Pang H."/>
        </authorList>
    </citation>
    <scope>NUCLEOTIDE SEQUENCE [LARGE SCALE GENOMIC DNA]</scope>
    <source>
        <strain evidence="1">SYSU_2023b</strain>
        <tissue evidence="1">Whole body</tissue>
    </source>
</reference>
<keyword evidence="2" id="KW-1185">Reference proteome</keyword>
<proteinExistence type="predicted"/>
<evidence type="ECO:0000313" key="2">
    <source>
        <dbReference type="Proteomes" id="UP001431783"/>
    </source>
</evidence>
<name>A0AAW1UWI6_9CUCU</name>
<dbReference type="AlphaFoldDB" id="A0AAW1UWI6"/>
<accession>A0AAW1UWI6</accession>
<dbReference type="Proteomes" id="UP001431783">
    <property type="component" value="Unassembled WGS sequence"/>
</dbReference>
<gene>
    <name evidence="1" type="ORF">WA026_010762</name>
</gene>
<organism evidence="1 2">
    <name type="scientific">Henosepilachna vigintioctopunctata</name>
    <dbReference type="NCBI Taxonomy" id="420089"/>
    <lineage>
        <taxon>Eukaryota</taxon>
        <taxon>Metazoa</taxon>
        <taxon>Ecdysozoa</taxon>
        <taxon>Arthropoda</taxon>
        <taxon>Hexapoda</taxon>
        <taxon>Insecta</taxon>
        <taxon>Pterygota</taxon>
        <taxon>Neoptera</taxon>
        <taxon>Endopterygota</taxon>
        <taxon>Coleoptera</taxon>
        <taxon>Polyphaga</taxon>
        <taxon>Cucujiformia</taxon>
        <taxon>Coccinelloidea</taxon>
        <taxon>Coccinellidae</taxon>
        <taxon>Epilachninae</taxon>
        <taxon>Epilachnini</taxon>
        <taxon>Henosepilachna</taxon>
    </lineage>
</organism>
<evidence type="ECO:0000313" key="1">
    <source>
        <dbReference type="EMBL" id="KAK9885264.1"/>
    </source>
</evidence>
<comment type="caution">
    <text evidence="1">The sequence shown here is derived from an EMBL/GenBank/DDBJ whole genome shotgun (WGS) entry which is preliminary data.</text>
</comment>
<dbReference type="EMBL" id="JARQZJ010000095">
    <property type="protein sequence ID" value="KAK9885264.1"/>
    <property type="molecule type" value="Genomic_DNA"/>
</dbReference>
<protein>
    <submittedName>
        <fullName evidence="1">Uncharacterized protein</fullName>
    </submittedName>
</protein>